<dbReference type="AlphaFoldDB" id="A0A401TPC1"/>
<evidence type="ECO:0000313" key="2">
    <source>
        <dbReference type="Proteomes" id="UP000287033"/>
    </source>
</evidence>
<evidence type="ECO:0000313" key="1">
    <source>
        <dbReference type="EMBL" id="GCC44476.1"/>
    </source>
</evidence>
<organism evidence="1 2">
    <name type="scientific">Chiloscyllium punctatum</name>
    <name type="common">Brownbanded bambooshark</name>
    <name type="synonym">Hemiscyllium punctatum</name>
    <dbReference type="NCBI Taxonomy" id="137246"/>
    <lineage>
        <taxon>Eukaryota</taxon>
        <taxon>Metazoa</taxon>
        <taxon>Chordata</taxon>
        <taxon>Craniata</taxon>
        <taxon>Vertebrata</taxon>
        <taxon>Chondrichthyes</taxon>
        <taxon>Elasmobranchii</taxon>
        <taxon>Galeomorphii</taxon>
        <taxon>Galeoidea</taxon>
        <taxon>Orectolobiformes</taxon>
        <taxon>Hemiscylliidae</taxon>
        <taxon>Chiloscyllium</taxon>
    </lineage>
</organism>
<accession>A0A401TPC1</accession>
<protein>
    <submittedName>
        <fullName evidence="1">Uncharacterized protein</fullName>
    </submittedName>
</protein>
<comment type="caution">
    <text evidence="1">The sequence shown here is derived from an EMBL/GenBank/DDBJ whole genome shotgun (WGS) entry which is preliminary data.</text>
</comment>
<dbReference type="EMBL" id="BEZZ01132981">
    <property type="protein sequence ID" value="GCC44476.1"/>
    <property type="molecule type" value="Genomic_DNA"/>
</dbReference>
<proteinExistence type="predicted"/>
<name>A0A401TPC1_CHIPU</name>
<dbReference type="Proteomes" id="UP000287033">
    <property type="component" value="Unassembled WGS sequence"/>
</dbReference>
<gene>
    <name evidence="1" type="ORF">chiPu_0028504</name>
</gene>
<reference evidence="1 2" key="1">
    <citation type="journal article" date="2018" name="Nat. Ecol. Evol.">
        <title>Shark genomes provide insights into elasmobranch evolution and the origin of vertebrates.</title>
        <authorList>
            <person name="Hara Y"/>
            <person name="Yamaguchi K"/>
            <person name="Onimaru K"/>
            <person name="Kadota M"/>
            <person name="Koyanagi M"/>
            <person name="Keeley SD"/>
            <person name="Tatsumi K"/>
            <person name="Tanaka K"/>
            <person name="Motone F"/>
            <person name="Kageyama Y"/>
            <person name="Nozu R"/>
            <person name="Adachi N"/>
            <person name="Nishimura O"/>
            <person name="Nakagawa R"/>
            <person name="Tanegashima C"/>
            <person name="Kiyatake I"/>
            <person name="Matsumoto R"/>
            <person name="Murakumo K"/>
            <person name="Nishida K"/>
            <person name="Terakita A"/>
            <person name="Kuratani S"/>
            <person name="Sato K"/>
            <person name="Hyodo S Kuraku.S."/>
        </authorList>
    </citation>
    <scope>NUCLEOTIDE SEQUENCE [LARGE SCALE GENOMIC DNA]</scope>
</reference>
<sequence length="88" mass="9254">MAGGHIDSGRLTAPPMAEVTLTTVALQRPRWPEVTLTAVASQRPRWLEVILTVVASRRPLLARGRIDRCGLAAPPDGSEVGSSGGARA</sequence>
<keyword evidence="2" id="KW-1185">Reference proteome</keyword>